<dbReference type="PANTHER" id="PTHR37187">
    <property type="entry name" value="EXPRESSED PROTEIN"/>
    <property type="match status" value="1"/>
</dbReference>
<feature type="region of interest" description="Disordered" evidence="1">
    <location>
        <begin position="110"/>
        <end position="140"/>
    </location>
</feature>
<gene>
    <name evidence="2" type="ORF">E3N88_19511</name>
</gene>
<feature type="compositionally biased region" description="Polar residues" evidence="1">
    <location>
        <begin position="206"/>
        <end position="216"/>
    </location>
</feature>
<dbReference type="AlphaFoldDB" id="A0A5N6NQT1"/>
<reference evidence="2 3" key="1">
    <citation type="submission" date="2019-05" db="EMBL/GenBank/DDBJ databases">
        <title>Mikania micrantha, genome provides insights into the molecular mechanism of rapid growth.</title>
        <authorList>
            <person name="Liu B."/>
        </authorList>
    </citation>
    <scope>NUCLEOTIDE SEQUENCE [LARGE SCALE GENOMIC DNA]</scope>
    <source>
        <strain evidence="2">NLD-2019</strain>
        <tissue evidence="2">Leaf</tissue>
    </source>
</reference>
<accession>A0A5N6NQT1</accession>
<feature type="region of interest" description="Disordered" evidence="1">
    <location>
        <begin position="178"/>
        <end position="238"/>
    </location>
</feature>
<feature type="compositionally biased region" description="Basic and acidic residues" evidence="1">
    <location>
        <begin position="190"/>
        <end position="205"/>
    </location>
</feature>
<dbReference type="PANTHER" id="PTHR37187:SF7">
    <property type="entry name" value="EXPRESSED PROTEIN"/>
    <property type="match status" value="1"/>
</dbReference>
<feature type="compositionally biased region" description="Basic and acidic residues" evidence="1">
    <location>
        <begin position="217"/>
        <end position="233"/>
    </location>
</feature>
<feature type="compositionally biased region" description="Basic and acidic residues" evidence="1">
    <location>
        <begin position="28"/>
        <end position="42"/>
    </location>
</feature>
<comment type="caution">
    <text evidence="2">The sequence shown here is derived from an EMBL/GenBank/DDBJ whole genome shotgun (WGS) entry which is preliminary data.</text>
</comment>
<name>A0A5N6NQT1_9ASTR</name>
<keyword evidence="3" id="KW-1185">Reference proteome</keyword>
<proteinExistence type="predicted"/>
<dbReference type="Proteomes" id="UP000326396">
    <property type="component" value="Linkage Group LG18"/>
</dbReference>
<dbReference type="OrthoDB" id="1930727at2759"/>
<feature type="compositionally biased region" description="Polar residues" evidence="1">
    <location>
        <begin position="53"/>
        <end position="67"/>
    </location>
</feature>
<protein>
    <submittedName>
        <fullName evidence="2">Uncharacterized protein</fullName>
    </submittedName>
</protein>
<feature type="compositionally biased region" description="Basic residues" evidence="1">
    <location>
        <begin position="1"/>
        <end position="21"/>
    </location>
</feature>
<dbReference type="EMBL" id="SZYD01000010">
    <property type="protein sequence ID" value="KAD4982840.1"/>
    <property type="molecule type" value="Genomic_DNA"/>
</dbReference>
<sequence length="275" mass="30321">MPPAPQRHKRPKKKKKAKTNKRSSSSMADHHRHGESDGDQHNSLHQVVMDNMEGSSSGYESVTTDRTQMAAEVKPAKIETDKRSNLTEQAIIEIEKAAMIEPDTVADYLSQPFESSPEKGTQEVEDLGFKTPPSVDPSIPVDQSLVEVASKLDNDANIQEKDDSVAADTRLEVEHTVINETDAENTQLSKENEAQKLDSTTDKTSPKSQQDSLQDSANDRCQHCGRSDDDHVNEPVIPDCSEKQPLLASAPQLPEKASWKNCCGIFELCSGSNRN</sequence>
<organism evidence="2 3">
    <name type="scientific">Mikania micrantha</name>
    <name type="common">bitter vine</name>
    <dbReference type="NCBI Taxonomy" id="192012"/>
    <lineage>
        <taxon>Eukaryota</taxon>
        <taxon>Viridiplantae</taxon>
        <taxon>Streptophyta</taxon>
        <taxon>Embryophyta</taxon>
        <taxon>Tracheophyta</taxon>
        <taxon>Spermatophyta</taxon>
        <taxon>Magnoliopsida</taxon>
        <taxon>eudicotyledons</taxon>
        <taxon>Gunneridae</taxon>
        <taxon>Pentapetalae</taxon>
        <taxon>asterids</taxon>
        <taxon>campanulids</taxon>
        <taxon>Asterales</taxon>
        <taxon>Asteraceae</taxon>
        <taxon>Asteroideae</taxon>
        <taxon>Heliantheae alliance</taxon>
        <taxon>Eupatorieae</taxon>
        <taxon>Mikania</taxon>
    </lineage>
</organism>
<evidence type="ECO:0000313" key="2">
    <source>
        <dbReference type="EMBL" id="KAD4982840.1"/>
    </source>
</evidence>
<evidence type="ECO:0000313" key="3">
    <source>
        <dbReference type="Proteomes" id="UP000326396"/>
    </source>
</evidence>
<feature type="region of interest" description="Disordered" evidence="1">
    <location>
        <begin position="1"/>
        <end position="76"/>
    </location>
</feature>
<evidence type="ECO:0000256" key="1">
    <source>
        <dbReference type="SAM" id="MobiDB-lite"/>
    </source>
</evidence>